<dbReference type="KEGG" id="mcos:GM418_14265"/>
<dbReference type="EMBL" id="CP046401">
    <property type="protein sequence ID" value="QGY44790.1"/>
    <property type="molecule type" value="Genomic_DNA"/>
</dbReference>
<dbReference type="AlphaFoldDB" id="A0A6I6JUN8"/>
<reference evidence="1 2" key="1">
    <citation type="submission" date="2019-11" db="EMBL/GenBank/DDBJ databases">
        <authorList>
            <person name="Zheng R.K."/>
            <person name="Sun C.M."/>
        </authorList>
    </citation>
    <scope>NUCLEOTIDE SEQUENCE [LARGE SCALE GENOMIC DNA]</scope>
    <source>
        <strain evidence="1 2">WC007</strain>
    </source>
</reference>
<proteinExistence type="predicted"/>
<gene>
    <name evidence="1" type="ORF">GM418_14265</name>
</gene>
<dbReference type="Proteomes" id="UP000428260">
    <property type="component" value="Chromosome"/>
</dbReference>
<dbReference type="RefSeq" id="WP_158867430.1">
    <property type="nucleotide sequence ID" value="NZ_CP046401.1"/>
</dbReference>
<evidence type="ECO:0000313" key="1">
    <source>
        <dbReference type="EMBL" id="QGY44790.1"/>
    </source>
</evidence>
<protein>
    <submittedName>
        <fullName evidence="1">Uncharacterized protein</fullName>
    </submittedName>
</protein>
<keyword evidence="2" id="KW-1185">Reference proteome</keyword>
<sequence length="333" mass="38339">MKFKNLMVLLPLFSYLQVLSQKESADIDTTQIPVQLILNMPKLFDIEYSYHSPVEQTFVSRDGDSFKTNSYNSRVLSMNLNYPLLQTTKGFRLMLSSQYSYFEMPGAELTTEQTSLTYPMPNHTSYARLSVLGSQRLKIGTRNLVLVSRLSMTGLQFWSLDQFTGIVSASFPFKNTQQGSFAVGLFLLFPQSYYPFTVIPSFSYSKKLDNNFILDVSFPLHFQMHYLYNDKFNIKGGCKLVQYGNLRYNDVGYSSMDLDVFEPKFAFFGASEMRLSKMVWLSAEMGYQRKLSSKVVEHGNNIDDYLYKSKSYGSFYGSVGLFLRPSFKKILNR</sequence>
<name>A0A6I6JUN8_9BACT</name>
<accession>A0A6I6JUN8</accession>
<evidence type="ECO:0000313" key="2">
    <source>
        <dbReference type="Proteomes" id="UP000428260"/>
    </source>
</evidence>
<organism evidence="1 2">
    <name type="scientific">Maribellus comscasis</name>
    <dbReference type="NCBI Taxonomy" id="2681766"/>
    <lineage>
        <taxon>Bacteria</taxon>
        <taxon>Pseudomonadati</taxon>
        <taxon>Bacteroidota</taxon>
        <taxon>Bacteroidia</taxon>
        <taxon>Marinilabiliales</taxon>
        <taxon>Prolixibacteraceae</taxon>
        <taxon>Maribellus</taxon>
    </lineage>
</organism>